<keyword evidence="5" id="KW-0479">Metal-binding</keyword>
<dbReference type="Pfam" id="PF00570">
    <property type="entry name" value="HRDC"/>
    <property type="match status" value="1"/>
</dbReference>
<keyword evidence="6" id="KW-0547">Nucleotide-binding</keyword>
<feature type="region of interest" description="Disordered" evidence="19">
    <location>
        <begin position="643"/>
        <end position="681"/>
    </location>
</feature>
<dbReference type="InterPro" id="IPR001650">
    <property type="entry name" value="Helicase_C-like"/>
</dbReference>
<dbReference type="GO" id="GO:0043138">
    <property type="term" value="F:3'-5' DNA helicase activity"/>
    <property type="evidence" value="ECO:0007669"/>
    <property type="project" value="UniProtKB-EC"/>
</dbReference>
<evidence type="ECO:0000256" key="8">
    <source>
        <dbReference type="ARBA" id="ARBA00022801"/>
    </source>
</evidence>
<feature type="compositionally biased region" description="Polar residues" evidence="19">
    <location>
        <begin position="1252"/>
        <end position="1263"/>
    </location>
</feature>
<dbReference type="Gene3D" id="1.10.150.80">
    <property type="entry name" value="HRDC domain"/>
    <property type="match status" value="1"/>
</dbReference>
<feature type="compositionally biased region" description="Basic residues" evidence="19">
    <location>
        <begin position="380"/>
        <end position="391"/>
    </location>
</feature>
<dbReference type="CDD" id="cd17920">
    <property type="entry name" value="DEXHc_RecQ"/>
    <property type="match status" value="1"/>
</dbReference>
<evidence type="ECO:0000256" key="11">
    <source>
        <dbReference type="ARBA" id="ARBA00022840"/>
    </source>
</evidence>
<dbReference type="GO" id="GO:0005737">
    <property type="term" value="C:cytoplasm"/>
    <property type="evidence" value="ECO:0007669"/>
    <property type="project" value="TreeGrafter"/>
</dbReference>
<dbReference type="Pfam" id="PF00271">
    <property type="entry name" value="Helicase_C"/>
    <property type="match status" value="1"/>
</dbReference>
<dbReference type="NCBIfam" id="TIGR00614">
    <property type="entry name" value="recQ_fam"/>
    <property type="match status" value="1"/>
</dbReference>
<evidence type="ECO:0000256" key="14">
    <source>
        <dbReference type="ARBA" id="ARBA00023235"/>
    </source>
</evidence>
<keyword evidence="13" id="KW-0234">DNA repair</keyword>
<comment type="subcellular location">
    <subcellularLocation>
        <location evidence="2">Nucleus</location>
    </subcellularLocation>
</comment>
<dbReference type="SMART" id="SM00487">
    <property type="entry name" value="DEXDc"/>
    <property type="match status" value="1"/>
</dbReference>
<dbReference type="FunFam" id="3.40.50.300:FF:000340">
    <property type="entry name" value="Bloom syndrome, RecQ helicase"/>
    <property type="match status" value="1"/>
</dbReference>
<dbReference type="HOGENOM" id="CLU_001103_16_3_1"/>
<feature type="compositionally biased region" description="Low complexity" evidence="19">
    <location>
        <begin position="1475"/>
        <end position="1506"/>
    </location>
</feature>
<dbReference type="STRING" id="441960.B6Q3Q4"/>
<keyword evidence="11" id="KW-0067">ATP-binding</keyword>
<dbReference type="InterPro" id="IPR018982">
    <property type="entry name" value="RQC_domain"/>
</dbReference>
<comment type="cofactor">
    <cofactor evidence="1">
        <name>Zn(2+)</name>
        <dbReference type="ChEBI" id="CHEBI:29105"/>
    </cofactor>
</comment>
<dbReference type="SMART" id="SM00956">
    <property type="entry name" value="RQC"/>
    <property type="match status" value="1"/>
</dbReference>
<evidence type="ECO:0000256" key="19">
    <source>
        <dbReference type="SAM" id="MobiDB-lite"/>
    </source>
</evidence>
<evidence type="ECO:0000259" key="22">
    <source>
        <dbReference type="PROSITE" id="PS51194"/>
    </source>
</evidence>
<evidence type="ECO:0000256" key="7">
    <source>
        <dbReference type="ARBA" id="ARBA00022763"/>
    </source>
</evidence>
<reference evidence="24" key="1">
    <citation type="journal article" date="2015" name="Genome Announc.">
        <title>Genome sequence of the AIDS-associated pathogen Penicillium marneffei (ATCC18224) and its near taxonomic relative Talaromyces stipitatus (ATCC10500).</title>
        <authorList>
            <person name="Nierman W.C."/>
            <person name="Fedorova-Abrams N.D."/>
            <person name="Andrianopoulos A."/>
        </authorList>
    </citation>
    <scope>NUCLEOTIDE SEQUENCE [LARGE SCALE GENOMIC DNA]</scope>
    <source>
        <strain evidence="24">ATCC 18224 / CBS 334.59 / QM 7333</strain>
    </source>
</reference>
<dbReference type="Pfam" id="PF00270">
    <property type="entry name" value="DEAD"/>
    <property type="match status" value="1"/>
</dbReference>
<dbReference type="InterPro" id="IPR032284">
    <property type="entry name" value="RecQ_Zn-bd"/>
</dbReference>
<evidence type="ECO:0000313" key="23">
    <source>
        <dbReference type="EMBL" id="EEA28143.1"/>
    </source>
</evidence>
<evidence type="ECO:0000256" key="16">
    <source>
        <dbReference type="ARBA" id="ARBA00034617"/>
    </source>
</evidence>
<gene>
    <name evidence="23" type="ORF">PMAA_029620</name>
</gene>
<dbReference type="SUPFAM" id="SSF47819">
    <property type="entry name" value="HRDC-like"/>
    <property type="match status" value="1"/>
</dbReference>
<dbReference type="GO" id="GO:0005524">
    <property type="term" value="F:ATP binding"/>
    <property type="evidence" value="ECO:0007669"/>
    <property type="project" value="UniProtKB-KW"/>
</dbReference>
<dbReference type="InterPro" id="IPR027417">
    <property type="entry name" value="P-loop_NTPase"/>
</dbReference>
<feature type="domain" description="HRDC" evidence="20">
    <location>
        <begin position="1323"/>
        <end position="1406"/>
    </location>
</feature>
<dbReference type="GO" id="GO:0016787">
    <property type="term" value="F:hydrolase activity"/>
    <property type="evidence" value="ECO:0007669"/>
    <property type="project" value="UniProtKB-KW"/>
</dbReference>
<dbReference type="EMBL" id="DS995899">
    <property type="protein sequence ID" value="EEA28143.1"/>
    <property type="molecule type" value="Genomic_DNA"/>
</dbReference>
<comment type="similarity">
    <text evidence="3">Belongs to the helicase family. RecQ subfamily.</text>
</comment>
<dbReference type="PhylomeDB" id="B6Q3Q4"/>
<evidence type="ECO:0000259" key="21">
    <source>
        <dbReference type="PROSITE" id="PS51192"/>
    </source>
</evidence>
<keyword evidence="8" id="KW-0378">Hydrolase</keyword>
<dbReference type="CDD" id="cd18794">
    <property type="entry name" value="SF2_C_RecQ"/>
    <property type="match status" value="1"/>
</dbReference>
<dbReference type="Pfam" id="PF16124">
    <property type="entry name" value="RecQ_Zn_bind"/>
    <property type="match status" value="1"/>
</dbReference>
<evidence type="ECO:0000256" key="3">
    <source>
        <dbReference type="ARBA" id="ARBA00005446"/>
    </source>
</evidence>
<evidence type="ECO:0000256" key="4">
    <source>
        <dbReference type="ARBA" id="ARBA00022705"/>
    </source>
</evidence>
<evidence type="ECO:0000256" key="15">
    <source>
        <dbReference type="ARBA" id="ARBA00023242"/>
    </source>
</evidence>
<evidence type="ECO:0000256" key="9">
    <source>
        <dbReference type="ARBA" id="ARBA00022806"/>
    </source>
</evidence>
<dbReference type="InterPro" id="IPR004589">
    <property type="entry name" value="DNA_helicase_ATP-dep_RecQ"/>
</dbReference>
<evidence type="ECO:0000256" key="12">
    <source>
        <dbReference type="ARBA" id="ARBA00023125"/>
    </source>
</evidence>
<feature type="compositionally biased region" description="Polar residues" evidence="19">
    <location>
        <begin position="572"/>
        <end position="592"/>
    </location>
</feature>
<evidence type="ECO:0000256" key="6">
    <source>
        <dbReference type="ARBA" id="ARBA00022741"/>
    </source>
</evidence>
<dbReference type="PANTHER" id="PTHR13710">
    <property type="entry name" value="DNA HELICASE RECQ FAMILY MEMBER"/>
    <property type="match status" value="1"/>
</dbReference>
<proteinExistence type="inferred from homology"/>
<feature type="compositionally biased region" description="Polar residues" evidence="19">
    <location>
        <begin position="277"/>
        <end position="288"/>
    </location>
</feature>
<dbReference type="FunFam" id="3.40.50.300:FF:000537">
    <property type="entry name" value="Bloom syndrome RecQ-like helicase"/>
    <property type="match status" value="1"/>
</dbReference>
<feature type="region of interest" description="Disordered" evidence="19">
    <location>
        <begin position="571"/>
        <end position="592"/>
    </location>
</feature>
<name>B6Q3Q4_TALMQ</name>
<dbReference type="GO" id="GO:0046872">
    <property type="term" value="F:metal ion binding"/>
    <property type="evidence" value="ECO:0007669"/>
    <property type="project" value="UniProtKB-KW"/>
</dbReference>
<feature type="region of interest" description="Disordered" evidence="19">
    <location>
        <begin position="211"/>
        <end position="391"/>
    </location>
</feature>
<feature type="region of interest" description="Disordered" evidence="19">
    <location>
        <begin position="112"/>
        <end position="172"/>
    </location>
</feature>
<dbReference type="PROSITE" id="PS51194">
    <property type="entry name" value="HELICASE_CTER"/>
    <property type="match status" value="1"/>
</dbReference>
<dbReference type="Pfam" id="PF09382">
    <property type="entry name" value="RQC"/>
    <property type="match status" value="1"/>
</dbReference>
<evidence type="ECO:0000313" key="24">
    <source>
        <dbReference type="Proteomes" id="UP000001294"/>
    </source>
</evidence>
<comment type="catalytic activity">
    <reaction evidence="16">
        <text>Couples ATP hydrolysis with the unwinding of duplex DNA by translocating in the 3'-5' direction.</text>
        <dbReference type="EC" id="5.6.2.4"/>
    </reaction>
</comment>
<keyword evidence="4" id="KW-0235">DNA replication</keyword>
<sequence>MTKNNLKQHLRWLVDRGQPDFAALDVLLTRSGVDASNVQVSAQPHSDIPQPTRTEESTITTNANLLAILKGNEDVELKVDSDGDCLLQDANMARLNLIPSSVSKPRMLSIAAGNRSDDARPLTPGSDARKDNAPDNSRIGDTTYRSAPATIISSPSRSNRNAPSTKLGPILSSDYKSQFDDIESIDLTGDVEPTTSSGTVEAFGDSQTLWREDYAMRPEPVARKGKKRKSDEYQSDLRSPRRNSPRVKASHILDDDDALVVDITPTISSDPPCYDHISSQELAQQSPVRSAVSKKPTTTTKPGDKSRNKRISQDEDVDRLFSWDSDEDAFEPLPNKETRPIEERLNPRDSDRVTEHSNVGATSEDELIPAQVKPVSPKKASPKKTSPKKRQTIVETVTSTPLSQTLQNPKVDQFLSLDPTVVDAAIEKLNKDLVANANIVVQHAIEGELPPPELVAEGKAARTKVEALGKVKTERVRYDEKKLRKQQLKDMMVKAVADGEDLNGLAAEIKESQDIAKELQAIDAQLGDLLSVIDMDLSTFLPPPQFANLRTTVLPATPQTLVRPLAQPAPQRFQTDTPSILPSNGSNTSLNTTYRRDLSTFQEGNSYSTGIPSNSAGAFITSDDFDFDEEDFLEADNAMSTAHYEPPATFSDSRRVFGETSGNASRQPQLQPTQKPTVPDSNSMLSFAWSKDVKTVLRDRFHLKGFRPHQLEAINATLGGKDAFVLMPTGGGKSLCYQLPSVIHSGRTKGVTIVVSPLLSLMEDQVDHLQKLGIKAYFINGDVSSEHKRWVMSALASPYADREIELLYVTPEMINKNVTLCDILKTLHDNRKFARLVIDEAHCVSQWGHDFRPDYKELGAFRSKFSGLPVMALTATATENVKIDVINNLRMKDCEVLSQSFNRPNLTYDVLPKKGSAPDIISQIADIIETSYRRKAGIVYCLSRKDCEKVAQELSQGYNIKATHYHAGMPSEERTSVQRDWQAGRYDVIVATIAFGMGIDKPDVRFVIHHTIPKSLEGYYQETGRAGRDGKRSGCYLFYSYRDTAAQKRFIEQSEGDWQQKNRQRQMLRHVVQFCENQSDCRRVQILAYFNESFSVSDCHRTCDNCKTDEAFQTIDFSTYAKKAIQLVKFFHERGEDVTILHCIDIFAGSNKKMKGDHAQVPQYGAGTELELGDVERLFFKLVGEDVLEEWSKTTSRFTHRYVKPGPKAAQFLASRSPFTMQIRASSKSAKRASDASRRTTSTGVSGVSDYHPQSTNVPSPVQGSRRKAAPKAKSKRGVPQAVDGDEDSDGFEPVREAGKSSRRKKADVGPPIVEDGRLAELDNNQQIVVEDFVANAKELCQQIMMEKHLRNQPFSDAILREMAIHLPEDTNAMNAIPGINKDKVRIYGSRFLKLIRNAKKLLSDIRSNNEVIHDPNHTNVINLDSDDEYGNDDDFMLSLSQMDTNDPSNTSQYFDTSASQTRVPSTQFTALDAPSTSSRKTTSKASSASRSRPRGSTQRTSSGSSSKRRKTPWNPESYRYAGKGSNRGYNNPGRGSSSSGYSNYRRSTSTSTNTKRKTSTKPSGPAIDLMPT</sequence>
<feature type="compositionally biased region" description="Polar residues" evidence="19">
    <location>
        <begin position="660"/>
        <end position="681"/>
    </location>
</feature>
<feature type="compositionally biased region" description="Basic and acidic residues" evidence="19">
    <location>
        <begin position="334"/>
        <end position="355"/>
    </location>
</feature>
<evidence type="ECO:0000259" key="20">
    <source>
        <dbReference type="PROSITE" id="PS50967"/>
    </source>
</evidence>
<feature type="domain" description="Helicase ATP-binding" evidence="21">
    <location>
        <begin position="714"/>
        <end position="895"/>
    </location>
</feature>
<feature type="compositionally biased region" description="Low complexity" evidence="19">
    <location>
        <begin position="1525"/>
        <end position="1554"/>
    </location>
</feature>
<feature type="compositionally biased region" description="Basic and acidic residues" evidence="19">
    <location>
        <begin position="211"/>
        <end position="222"/>
    </location>
</feature>
<dbReference type="GO" id="GO:0003677">
    <property type="term" value="F:DNA binding"/>
    <property type="evidence" value="ECO:0007669"/>
    <property type="project" value="UniProtKB-KW"/>
</dbReference>
<feature type="region of interest" description="Disordered" evidence="19">
    <location>
        <begin position="1440"/>
        <end position="1573"/>
    </location>
</feature>
<dbReference type="GO" id="GO:0005694">
    <property type="term" value="C:chromosome"/>
    <property type="evidence" value="ECO:0007669"/>
    <property type="project" value="TreeGrafter"/>
</dbReference>
<evidence type="ECO:0000256" key="18">
    <source>
        <dbReference type="ARBA" id="ARBA00073450"/>
    </source>
</evidence>
<dbReference type="GO" id="GO:0009378">
    <property type="term" value="F:four-way junction helicase activity"/>
    <property type="evidence" value="ECO:0007669"/>
    <property type="project" value="TreeGrafter"/>
</dbReference>
<feature type="region of interest" description="Disordered" evidence="19">
    <location>
        <begin position="1223"/>
        <end position="1311"/>
    </location>
</feature>
<dbReference type="InterPro" id="IPR036388">
    <property type="entry name" value="WH-like_DNA-bd_sf"/>
</dbReference>
<dbReference type="EC" id="5.6.2.4" evidence="17"/>
<dbReference type="Proteomes" id="UP000001294">
    <property type="component" value="Unassembled WGS sequence"/>
</dbReference>
<keyword evidence="12" id="KW-0238">DNA-binding</keyword>
<feature type="compositionally biased region" description="Low complexity" evidence="19">
    <location>
        <begin position="150"/>
        <end position="165"/>
    </location>
</feature>
<dbReference type="GO" id="GO:0005634">
    <property type="term" value="C:nucleus"/>
    <property type="evidence" value="ECO:0007669"/>
    <property type="project" value="UniProtKB-SubCell"/>
</dbReference>
<evidence type="ECO:0000256" key="17">
    <source>
        <dbReference type="ARBA" id="ARBA00034808"/>
    </source>
</evidence>
<dbReference type="SMART" id="SM00490">
    <property type="entry name" value="HELICc"/>
    <property type="match status" value="1"/>
</dbReference>
<dbReference type="Gene3D" id="3.40.50.300">
    <property type="entry name" value="P-loop containing nucleotide triphosphate hydrolases"/>
    <property type="match status" value="2"/>
</dbReference>
<dbReference type="InterPro" id="IPR002464">
    <property type="entry name" value="DNA/RNA_helicase_DEAH_CS"/>
</dbReference>
<feature type="compositionally biased region" description="Basic residues" evidence="19">
    <location>
        <begin position="1265"/>
        <end position="1277"/>
    </location>
</feature>
<feature type="compositionally biased region" description="Basic residues" evidence="19">
    <location>
        <begin position="240"/>
        <end position="249"/>
    </location>
</feature>
<evidence type="ECO:0000256" key="2">
    <source>
        <dbReference type="ARBA" id="ARBA00004123"/>
    </source>
</evidence>
<dbReference type="InterPro" id="IPR002121">
    <property type="entry name" value="HRDC_dom"/>
</dbReference>
<evidence type="ECO:0000256" key="13">
    <source>
        <dbReference type="ARBA" id="ARBA00023204"/>
    </source>
</evidence>
<dbReference type="SUPFAM" id="SSF46785">
    <property type="entry name" value="Winged helix' DNA-binding domain"/>
    <property type="match status" value="1"/>
</dbReference>
<dbReference type="PANTHER" id="PTHR13710:SF153">
    <property type="entry name" value="RECQ-LIKE DNA HELICASE BLM"/>
    <property type="match status" value="1"/>
</dbReference>
<dbReference type="PROSITE" id="PS51192">
    <property type="entry name" value="HELICASE_ATP_BIND_1"/>
    <property type="match status" value="1"/>
</dbReference>
<dbReference type="PROSITE" id="PS00690">
    <property type="entry name" value="DEAH_ATP_HELICASE"/>
    <property type="match status" value="1"/>
</dbReference>
<dbReference type="GO" id="GO:0006260">
    <property type="term" value="P:DNA replication"/>
    <property type="evidence" value="ECO:0007669"/>
    <property type="project" value="UniProtKB-KW"/>
</dbReference>
<evidence type="ECO:0000256" key="1">
    <source>
        <dbReference type="ARBA" id="ARBA00001947"/>
    </source>
</evidence>
<keyword evidence="10" id="KW-0862">Zinc</keyword>
<keyword evidence="9 23" id="KW-0347">Helicase</keyword>
<dbReference type="InterPro" id="IPR036390">
    <property type="entry name" value="WH_DNA-bd_sf"/>
</dbReference>
<keyword evidence="15" id="KW-0539">Nucleus</keyword>
<keyword evidence="7" id="KW-0227">DNA damage</keyword>
<dbReference type="OrthoDB" id="10261556at2759"/>
<dbReference type="VEuPathDB" id="FungiDB:PMAA_029620"/>
<dbReference type="GO" id="GO:0000724">
    <property type="term" value="P:double-strand break repair via homologous recombination"/>
    <property type="evidence" value="ECO:0007669"/>
    <property type="project" value="TreeGrafter"/>
</dbReference>
<dbReference type="InterPro" id="IPR044876">
    <property type="entry name" value="HRDC_dom_sf"/>
</dbReference>
<evidence type="ECO:0000256" key="10">
    <source>
        <dbReference type="ARBA" id="ARBA00022833"/>
    </source>
</evidence>
<dbReference type="InterPro" id="IPR014001">
    <property type="entry name" value="Helicase_ATP-bd"/>
</dbReference>
<dbReference type="PROSITE" id="PS50967">
    <property type="entry name" value="HRDC"/>
    <property type="match status" value="1"/>
</dbReference>
<dbReference type="SUPFAM" id="SSF52540">
    <property type="entry name" value="P-loop containing nucleoside triphosphate hydrolases"/>
    <property type="match status" value="1"/>
</dbReference>
<keyword evidence="24" id="KW-1185">Reference proteome</keyword>
<protein>
    <recommendedName>
        <fullName evidence="18">RecQ-like DNA helicase BLM</fullName>
        <ecNumber evidence="17">5.6.2.4</ecNumber>
    </recommendedName>
</protein>
<evidence type="ECO:0000256" key="5">
    <source>
        <dbReference type="ARBA" id="ARBA00022723"/>
    </source>
</evidence>
<dbReference type="Gene3D" id="1.10.10.10">
    <property type="entry name" value="Winged helix-like DNA-binding domain superfamily/Winged helix DNA-binding domain"/>
    <property type="match status" value="1"/>
</dbReference>
<keyword evidence="14" id="KW-0413">Isomerase</keyword>
<feature type="domain" description="Helicase C-terminal" evidence="22">
    <location>
        <begin position="923"/>
        <end position="1069"/>
    </location>
</feature>
<dbReference type="InterPro" id="IPR011545">
    <property type="entry name" value="DEAD/DEAH_box_helicase_dom"/>
</dbReference>
<dbReference type="InterPro" id="IPR010997">
    <property type="entry name" value="HRDC-like_sf"/>
</dbReference>
<feature type="compositionally biased region" description="Polar residues" evidence="19">
    <location>
        <begin position="1440"/>
        <end position="1470"/>
    </location>
</feature>
<organism evidence="23 24">
    <name type="scientific">Talaromyces marneffei (strain ATCC 18224 / CBS 334.59 / QM 7333)</name>
    <name type="common">Penicillium marneffei</name>
    <dbReference type="NCBI Taxonomy" id="441960"/>
    <lineage>
        <taxon>Eukaryota</taxon>
        <taxon>Fungi</taxon>
        <taxon>Dikarya</taxon>
        <taxon>Ascomycota</taxon>
        <taxon>Pezizomycotina</taxon>
        <taxon>Eurotiomycetes</taxon>
        <taxon>Eurotiomycetidae</taxon>
        <taxon>Eurotiales</taxon>
        <taxon>Trichocomaceae</taxon>
        <taxon>Talaromyces</taxon>
        <taxon>Talaromyces sect. Talaromyces</taxon>
    </lineage>
</organism>
<accession>B6Q3Q4</accession>